<organism evidence="2 3">
    <name type="scientific">Kumtagia ephedrae</name>
    <dbReference type="NCBI Taxonomy" id="2116701"/>
    <lineage>
        <taxon>Bacteria</taxon>
        <taxon>Pseudomonadati</taxon>
        <taxon>Pseudomonadota</taxon>
        <taxon>Alphaproteobacteria</taxon>
        <taxon>Hyphomicrobiales</taxon>
        <taxon>Phyllobacteriaceae</taxon>
        <taxon>Kumtagia</taxon>
    </lineage>
</organism>
<feature type="signal peptide" evidence="1">
    <location>
        <begin position="1"/>
        <end position="19"/>
    </location>
</feature>
<reference evidence="2 3" key="1">
    <citation type="submission" date="2018-03" db="EMBL/GenBank/DDBJ databases">
        <title>The draft genome of Mesorhizobium sp. 6GN-30.</title>
        <authorList>
            <person name="Liu L."/>
            <person name="Li L."/>
            <person name="Wang T."/>
            <person name="Zhang X."/>
            <person name="Liang L."/>
        </authorList>
    </citation>
    <scope>NUCLEOTIDE SEQUENCE [LARGE SCALE GENOMIC DNA]</scope>
    <source>
        <strain evidence="2 3">6GN30</strain>
    </source>
</reference>
<evidence type="ECO:0000313" key="3">
    <source>
        <dbReference type="Proteomes" id="UP000241229"/>
    </source>
</evidence>
<keyword evidence="1" id="KW-0732">Signal</keyword>
<dbReference type="AlphaFoldDB" id="A0A2P7S898"/>
<evidence type="ECO:0000313" key="2">
    <source>
        <dbReference type="EMBL" id="PSJ58718.1"/>
    </source>
</evidence>
<dbReference type="Proteomes" id="UP000241229">
    <property type="component" value="Unassembled WGS sequence"/>
</dbReference>
<dbReference type="EMBL" id="PXYK01000013">
    <property type="protein sequence ID" value="PSJ58718.1"/>
    <property type="molecule type" value="Genomic_DNA"/>
</dbReference>
<dbReference type="OrthoDB" id="7427667at2"/>
<accession>A0A2P7S898</accession>
<protein>
    <submittedName>
        <fullName evidence="2">Uncharacterized protein</fullName>
    </submittedName>
</protein>
<comment type="caution">
    <text evidence="2">The sequence shown here is derived from an EMBL/GenBank/DDBJ whole genome shotgun (WGS) entry which is preliminary data.</text>
</comment>
<keyword evidence="3" id="KW-1185">Reference proteome</keyword>
<name>A0A2P7S898_9HYPH</name>
<dbReference type="RefSeq" id="WP_106772944.1">
    <property type="nucleotide sequence ID" value="NZ_PXYK01000013.1"/>
</dbReference>
<feature type="chain" id="PRO_5015119775" evidence="1">
    <location>
        <begin position="20"/>
        <end position="195"/>
    </location>
</feature>
<sequence length="195" mass="21230">MRKLAISIILAGLGLPAGAAEIRSDYTEIDIAKDCATFEAGEADFASLVCPGWRGYPVLYYLGDLRESVFYGFPPSGAGHVWESFSAFNSTGPTIEWRIETEGEREIPIATIHRWFVRSDPDNPDEKIEVLAVEKVGQVGEADGCTVGLVMASGNAKANETARRIADEQARQFACGADERVLVGDGLPEFDRQEN</sequence>
<evidence type="ECO:0000256" key="1">
    <source>
        <dbReference type="SAM" id="SignalP"/>
    </source>
</evidence>
<proteinExistence type="predicted"/>
<gene>
    <name evidence="2" type="ORF">C7I84_14645</name>
</gene>